<name>A0ACC3B7L3_9EURO</name>
<dbReference type="Proteomes" id="UP001177260">
    <property type="component" value="Unassembled WGS sequence"/>
</dbReference>
<gene>
    <name evidence="1" type="ORF">N8T08_002971</name>
</gene>
<accession>A0ACC3B7L3</accession>
<protein>
    <submittedName>
        <fullName evidence="1">Uncharacterized protein</fullName>
    </submittedName>
</protein>
<dbReference type="EMBL" id="JAOPJF010000017">
    <property type="protein sequence ID" value="KAK1146541.1"/>
    <property type="molecule type" value="Genomic_DNA"/>
</dbReference>
<reference evidence="1 2" key="1">
    <citation type="journal article" date="2023" name="ACS Omega">
        <title>Identification of the Neoaspergillic Acid Biosynthesis Gene Cluster by Establishing an In Vitro CRISPR-Ribonucleoprotein Genetic System in Aspergillus melleus.</title>
        <authorList>
            <person name="Yuan B."/>
            <person name="Grau M.F."/>
            <person name="Murata R.M."/>
            <person name="Torok T."/>
            <person name="Venkateswaran K."/>
            <person name="Stajich J.E."/>
            <person name="Wang C.C.C."/>
        </authorList>
    </citation>
    <scope>NUCLEOTIDE SEQUENCE [LARGE SCALE GENOMIC DNA]</scope>
    <source>
        <strain evidence="1 2">IMV 1140</strain>
    </source>
</reference>
<comment type="caution">
    <text evidence="1">The sequence shown here is derived from an EMBL/GenBank/DDBJ whole genome shotgun (WGS) entry which is preliminary data.</text>
</comment>
<evidence type="ECO:0000313" key="2">
    <source>
        <dbReference type="Proteomes" id="UP001177260"/>
    </source>
</evidence>
<sequence>MANHHIVYLQADFINVPEYELAAPNTYTQAIYPQTSPADLHARIHDATILTFSRLHIDAISLSPEVTPHLKLIVVVATGTDCVDLEACKKRGIAVSNCPSANFEAVSEHAIGMYFATRRKMLPLHSLTRDGQWPQQSTLMYQALDRDGAPPLTCQEEVVGLIGNGTVGKRLAELARGLGMKVLVSGRKEPGNYTSLNGVGGIERTPFETVIRQSTVIFLAVPLTESTRNLISTEELKTMSHRTLIINVSRGGVVNEEALVKALKEGQIAGAATDVFSEEPAGPTNSPLLRPGTQNLNLLVTPHLAWLAQKTVDNQSRMLKEALEGWVSGARCNVVL</sequence>
<proteinExistence type="predicted"/>
<keyword evidence="2" id="KW-1185">Reference proteome</keyword>
<evidence type="ECO:0000313" key="1">
    <source>
        <dbReference type="EMBL" id="KAK1146541.1"/>
    </source>
</evidence>
<organism evidence="1 2">
    <name type="scientific">Aspergillus melleus</name>
    <dbReference type="NCBI Taxonomy" id="138277"/>
    <lineage>
        <taxon>Eukaryota</taxon>
        <taxon>Fungi</taxon>
        <taxon>Dikarya</taxon>
        <taxon>Ascomycota</taxon>
        <taxon>Pezizomycotina</taxon>
        <taxon>Eurotiomycetes</taxon>
        <taxon>Eurotiomycetidae</taxon>
        <taxon>Eurotiales</taxon>
        <taxon>Aspergillaceae</taxon>
        <taxon>Aspergillus</taxon>
        <taxon>Aspergillus subgen. Circumdati</taxon>
    </lineage>
</organism>